<evidence type="ECO:0000313" key="14">
    <source>
        <dbReference type="Proteomes" id="UP000054217"/>
    </source>
</evidence>
<evidence type="ECO:0000256" key="4">
    <source>
        <dbReference type="ARBA" id="ARBA00012867"/>
    </source>
</evidence>
<comment type="function">
    <text evidence="1 11">Catalyzes the 6-electron oxidation of protoporphyrinogen-IX to form protoporphyrin-IX.</text>
</comment>
<accession>A0A0C3KXS3</accession>
<dbReference type="InterPro" id="IPR002937">
    <property type="entry name" value="Amino_oxidase"/>
</dbReference>
<dbReference type="UniPathway" id="UPA00251">
    <property type="reaction ID" value="UER00324"/>
</dbReference>
<dbReference type="EMBL" id="KN831945">
    <property type="protein sequence ID" value="KIO14312.1"/>
    <property type="molecule type" value="Genomic_DNA"/>
</dbReference>
<organism evidence="13 14">
    <name type="scientific">Pisolithus tinctorius Marx 270</name>
    <dbReference type="NCBI Taxonomy" id="870435"/>
    <lineage>
        <taxon>Eukaryota</taxon>
        <taxon>Fungi</taxon>
        <taxon>Dikarya</taxon>
        <taxon>Basidiomycota</taxon>
        <taxon>Agaricomycotina</taxon>
        <taxon>Agaricomycetes</taxon>
        <taxon>Agaricomycetidae</taxon>
        <taxon>Boletales</taxon>
        <taxon>Sclerodermatineae</taxon>
        <taxon>Pisolithaceae</taxon>
        <taxon>Pisolithus</taxon>
    </lineage>
</organism>
<dbReference type="STRING" id="870435.A0A0C3KXS3"/>
<evidence type="ECO:0000259" key="12">
    <source>
        <dbReference type="Pfam" id="PF01593"/>
    </source>
</evidence>
<dbReference type="InParanoid" id="A0A0C3KXS3"/>
<keyword evidence="5 11" id="KW-0285">Flavoprotein</keyword>
<dbReference type="SUPFAM" id="SSF51905">
    <property type="entry name" value="FAD/NAD(P)-binding domain"/>
    <property type="match status" value="1"/>
</dbReference>
<sequence>MGPTSIAVLGGGLTGLSAAFYLTRRFPTARIAVYNSEARFGGWVRSDRVRVSYTNHHNGKLENADVVLEAGPRTLRPNARSVLELIHLLNLSSTLLTVPKTSDAAKNRFLYIPEFGELCRLPSAPLDFLTWSGPSRQNIRRLLLSSVAREPFKRRNRRLGLDDESVDDFMTRRFGSEWSRIFASSLVHGIYAADARRLSLRSAFPSLWEAEERGNGSVVSGILRRSPPLTSDEEPASSYELGNLADTMRDVSVYTLREGISTLTNALVRYLREHPNVYMYGGVRITGLRINPRSKHFELITTAMETAFPTHVVSTLPLFRLHGVLTPAISLPHLTANTYTSVTVVNLVFPRPPPSTAPLHPEGFGYLVPRPTDGYFNDNNRLGILGCVFDSSSTATQDSSDAVVKMTVMLGGPYASRSLPQINVSDLLSELSTHLGRTLPEPVLVKVHHNQHCIPLYSVGHLQRMEELRHVLASEPWAGRMEVIGAGVGGVSVGDCIEAGRNAGRFWS</sequence>
<keyword evidence="6 11" id="KW-0274">FAD</keyword>
<dbReference type="GO" id="GO:0006782">
    <property type="term" value="P:protoporphyrinogen IX biosynthetic process"/>
    <property type="evidence" value="ECO:0007669"/>
    <property type="project" value="UniProtKB-UniRule"/>
</dbReference>
<evidence type="ECO:0000256" key="5">
    <source>
        <dbReference type="ARBA" id="ARBA00022630"/>
    </source>
</evidence>
<comment type="similarity">
    <text evidence="3 11">Belongs to the protoporphyrinogen/coproporphyrinogen oxidase family. Protoporphyrinogen oxidase subfamily.</text>
</comment>
<gene>
    <name evidence="13" type="ORF">M404DRAFT_120897</name>
</gene>
<proteinExistence type="inferred from homology"/>
<dbReference type="OrthoDB" id="438553at2759"/>
<keyword evidence="14" id="KW-1185">Reference proteome</keyword>
<evidence type="ECO:0000256" key="6">
    <source>
        <dbReference type="ARBA" id="ARBA00022827"/>
    </source>
</evidence>
<protein>
    <recommendedName>
        <fullName evidence="4 11">Protoporphyrinogen oxidase</fullName>
        <ecNumber evidence="4 11">1.3.3.4</ecNumber>
    </recommendedName>
</protein>
<evidence type="ECO:0000256" key="3">
    <source>
        <dbReference type="ARBA" id="ARBA00010551"/>
    </source>
</evidence>
<dbReference type="AlphaFoldDB" id="A0A0C3KXS3"/>
<reference evidence="13 14" key="1">
    <citation type="submission" date="2014-04" db="EMBL/GenBank/DDBJ databases">
        <authorList>
            <consortium name="DOE Joint Genome Institute"/>
            <person name="Kuo A."/>
            <person name="Kohler A."/>
            <person name="Costa M.D."/>
            <person name="Nagy L.G."/>
            <person name="Floudas D."/>
            <person name="Copeland A."/>
            <person name="Barry K.W."/>
            <person name="Cichocki N."/>
            <person name="Veneault-Fourrey C."/>
            <person name="LaButti K."/>
            <person name="Lindquist E.A."/>
            <person name="Lipzen A."/>
            <person name="Lundell T."/>
            <person name="Morin E."/>
            <person name="Murat C."/>
            <person name="Sun H."/>
            <person name="Tunlid A."/>
            <person name="Henrissat B."/>
            <person name="Grigoriev I.V."/>
            <person name="Hibbett D.S."/>
            <person name="Martin F."/>
            <person name="Nordberg H.P."/>
            <person name="Cantor M.N."/>
            <person name="Hua S.X."/>
        </authorList>
    </citation>
    <scope>NUCLEOTIDE SEQUENCE [LARGE SCALE GENOMIC DNA]</scope>
    <source>
        <strain evidence="13 14">Marx 270</strain>
    </source>
</reference>
<dbReference type="NCBIfam" id="TIGR00562">
    <property type="entry name" value="proto_IX_ox"/>
    <property type="match status" value="1"/>
</dbReference>
<comment type="subcellular location">
    <subcellularLocation>
        <location evidence="11">Mitochondrion inner membrane</location>
    </subcellularLocation>
</comment>
<comment type="pathway">
    <text evidence="2 11">Porphyrin-containing compound metabolism; protoporphyrin-IX biosynthesis; protoporphyrin-IX from protoporphyrinogen-IX: step 1/1.</text>
</comment>
<dbReference type="InterPro" id="IPR004572">
    <property type="entry name" value="Protoporphyrinogen_oxidase"/>
</dbReference>
<evidence type="ECO:0000256" key="7">
    <source>
        <dbReference type="ARBA" id="ARBA00023002"/>
    </source>
</evidence>
<evidence type="ECO:0000256" key="1">
    <source>
        <dbReference type="ARBA" id="ARBA00002600"/>
    </source>
</evidence>
<evidence type="ECO:0000256" key="10">
    <source>
        <dbReference type="ARBA" id="ARBA00047554"/>
    </source>
</evidence>
<comment type="cofactor">
    <cofactor evidence="11">
        <name>FAD</name>
        <dbReference type="ChEBI" id="CHEBI:57692"/>
    </cofactor>
    <text evidence="11">Binds 1 FAD per subunit.</text>
</comment>
<keyword evidence="7 11" id="KW-0560">Oxidoreductase</keyword>
<dbReference type="Gene3D" id="3.50.50.60">
    <property type="entry name" value="FAD/NAD(P)-binding domain"/>
    <property type="match status" value="1"/>
</dbReference>
<evidence type="ECO:0000313" key="13">
    <source>
        <dbReference type="EMBL" id="KIO14312.1"/>
    </source>
</evidence>
<dbReference type="Proteomes" id="UP000054217">
    <property type="component" value="Unassembled WGS sequence"/>
</dbReference>
<dbReference type="PANTHER" id="PTHR42923">
    <property type="entry name" value="PROTOPORPHYRINOGEN OXIDASE"/>
    <property type="match status" value="1"/>
</dbReference>
<dbReference type="FunCoup" id="A0A0C3KXS3">
    <property type="interactions" value="235"/>
</dbReference>
<evidence type="ECO:0000256" key="2">
    <source>
        <dbReference type="ARBA" id="ARBA00005073"/>
    </source>
</evidence>
<dbReference type="InterPro" id="IPR050464">
    <property type="entry name" value="Zeta_carotene_desat/Oxidored"/>
</dbReference>
<evidence type="ECO:0000256" key="11">
    <source>
        <dbReference type="RuleBase" id="RU367069"/>
    </source>
</evidence>
<dbReference type="GO" id="GO:0005743">
    <property type="term" value="C:mitochondrial inner membrane"/>
    <property type="evidence" value="ECO:0007669"/>
    <property type="project" value="UniProtKB-SubCell"/>
</dbReference>
<reference evidence="14" key="2">
    <citation type="submission" date="2015-01" db="EMBL/GenBank/DDBJ databases">
        <title>Evolutionary Origins and Diversification of the Mycorrhizal Mutualists.</title>
        <authorList>
            <consortium name="DOE Joint Genome Institute"/>
            <consortium name="Mycorrhizal Genomics Consortium"/>
            <person name="Kohler A."/>
            <person name="Kuo A."/>
            <person name="Nagy L.G."/>
            <person name="Floudas D."/>
            <person name="Copeland A."/>
            <person name="Barry K.W."/>
            <person name="Cichocki N."/>
            <person name="Veneault-Fourrey C."/>
            <person name="LaButti K."/>
            <person name="Lindquist E.A."/>
            <person name="Lipzen A."/>
            <person name="Lundell T."/>
            <person name="Morin E."/>
            <person name="Murat C."/>
            <person name="Riley R."/>
            <person name="Ohm R."/>
            <person name="Sun H."/>
            <person name="Tunlid A."/>
            <person name="Henrissat B."/>
            <person name="Grigoriev I.V."/>
            <person name="Hibbett D.S."/>
            <person name="Martin F."/>
        </authorList>
    </citation>
    <scope>NUCLEOTIDE SEQUENCE [LARGE SCALE GENOMIC DNA]</scope>
    <source>
        <strain evidence="14">Marx 270</strain>
    </source>
</reference>
<dbReference type="HOGENOM" id="CLU_009629_1_1_1"/>
<dbReference type="GO" id="GO:0004729">
    <property type="term" value="F:oxygen-dependent protoporphyrinogen oxidase activity"/>
    <property type="evidence" value="ECO:0007669"/>
    <property type="project" value="UniProtKB-UniRule"/>
</dbReference>
<dbReference type="SUPFAM" id="SSF54373">
    <property type="entry name" value="FAD-linked reductases, C-terminal domain"/>
    <property type="match status" value="1"/>
</dbReference>
<dbReference type="EC" id="1.3.3.4" evidence="4 11"/>
<dbReference type="Pfam" id="PF01593">
    <property type="entry name" value="Amino_oxidase"/>
    <property type="match status" value="1"/>
</dbReference>
<keyword evidence="8 11" id="KW-0350">Heme biosynthesis</keyword>
<evidence type="ECO:0000256" key="9">
    <source>
        <dbReference type="ARBA" id="ARBA00023244"/>
    </source>
</evidence>
<feature type="domain" description="Amine oxidase" evidence="12">
    <location>
        <begin position="13"/>
        <end position="503"/>
    </location>
</feature>
<dbReference type="PANTHER" id="PTHR42923:SF3">
    <property type="entry name" value="PROTOPORPHYRINOGEN OXIDASE"/>
    <property type="match status" value="1"/>
</dbReference>
<keyword evidence="9 11" id="KW-0627">Porphyrin biosynthesis</keyword>
<evidence type="ECO:0000256" key="8">
    <source>
        <dbReference type="ARBA" id="ARBA00023133"/>
    </source>
</evidence>
<comment type="catalytic activity">
    <reaction evidence="10 11">
        <text>protoporphyrinogen IX + 3 O2 = protoporphyrin IX + 3 H2O2</text>
        <dbReference type="Rhea" id="RHEA:25576"/>
        <dbReference type="ChEBI" id="CHEBI:15379"/>
        <dbReference type="ChEBI" id="CHEBI:16240"/>
        <dbReference type="ChEBI" id="CHEBI:57306"/>
        <dbReference type="ChEBI" id="CHEBI:57307"/>
        <dbReference type="EC" id="1.3.3.4"/>
    </reaction>
</comment>
<dbReference type="InterPro" id="IPR036188">
    <property type="entry name" value="FAD/NAD-bd_sf"/>
</dbReference>
<name>A0A0C3KXS3_PISTI</name>